<evidence type="ECO:0000313" key="10">
    <source>
        <dbReference type="Proteomes" id="UP000002630"/>
    </source>
</evidence>
<feature type="transmembrane region" description="Helical" evidence="6">
    <location>
        <begin position="53"/>
        <end position="74"/>
    </location>
</feature>
<dbReference type="OrthoDB" id="2020542at2759"/>
<feature type="transmembrane region" description="Helical" evidence="6">
    <location>
        <begin position="110"/>
        <end position="131"/>
    </location>
</feature>
<keyword evidence="3 6" id="KW-1133">Transmembrane helix</keyword>
<sequence>MHVTPTYVPLPNVRFSEGARRRIGACRGNRVSAAPSESWPRSEWRRARGWRQIGGAIGTLFCLALTLGSSLYVLGAVETIITGFSTGGGHNSDSGIPQADPGRSIPKGTLAAIATVTATYVVFVLMFGTILSNEVLIAEKLVASRVAWPTHYLVSVGIVFSSLGAAMQCLVGSSRLVAAIANDHTIPLLRPFAPKPDEEPNKAVYLVWVLASLPCLAGNLDYITPVMTMFFLLMYACVNLSCFVLSILQSPGFRPKWKHYNWLTALSGFILCLAIMLVVSWRRPGLHDGFRLAILGLGVVACDTGGWHLCRREEGGDRQKAKSLQMKVAVSSIFLACALLFYIKYQNATRDWGDTLVGFRFQLARDMLLSLSYKDVHPKNWRPQLLVFCKIDAYGNPTVPGLLSLAGQMKMGRGLLMSVGLLEGDMVEDAVKGAEAQRVLGMHLTDERIEGFCKVSVCQNVTESAVTVMHHAGIGSLQPNTVLFAWPDDWSKNYEKGERFVSMLRGAVNARKAVMVLKGDKRLPTRLNPATAGQTIDIWWVAKDGGLLLLVPYLLKLHVLWKRCSLRLFSVIVDPKDNPEQVEMDVREYLDQVRIEATVKAVDMSDVKFNREVYREHQEHRQENQALNNMGVRAMTLDTVGGRHNLPEVIPGDEREELETETEASFDPQPNKNWDNGGSMGWGPESPPESGGASGGAAKGTAPVAASAGGRRQLDKQRLMTAVLLNRNIVEYSSGARLVVTNLPLVADMHASEVLQYVDAVGSSIAPLLMIRGAGVEVVTQYG</sequence>
<feature type="compositionally biased region" description="Low complexity" evidence="5">
    <location>
        <begin position="682"/>
        <end position="691"/>
    </location>
</feature>
<organism evidence="9 10">
    <name type="scientific">Ectocarpus siliculosus</name>
    <name type="common">Brown alga</name>
    <name type="synonym">Conferva siliculosa</name>
    <dbReference type="NCBI Taxonomy" id="2880"/>
    <lineage>
        <taxon>Eukaryota</taxon>
        <taxon>Sar</taxon>
        <taxon>Stramenopiles</taxon>
        <taxon>Ochrophyta</taxon>
        <taxon>PX clade</taxon>
        <taxon>Phaeophyceae</taxon>
        <taxon>Ectocarpales</taxon>
        <taxon>Ectocarpaceae</taxon>
        <taxon>Ectocarpus</taxon>
    </lineage>
</organism>
<evidence type="ECO:0000256" key="4">
    <source>
        <dbReference type="ARBA" id="ARBA00023136"/>
    </source>
</evidence>
<dbReference type="PANTHER" id="PTHR11827:SF72">
    <property type="entry name" value="GH08340P"/>
    <property type="match status" value="1"/>
</dbReference>
<dbReference type="PANTHER" id="PTHR11827">
    <property type="entry name" value="SOLUTE CARRIER FAMILY 12, CATION COTRANSPORTERS"/>
    <property type="match status" value="1"/>
</dbReference>
<dbReference type="STRING" id="2880.D7FM44"/>
<evidence type="ECO:0000313" key="9">
    <source>
        <dbReference type="EMBL" id="CBJ29869.1"/>
    </source>
</evidence>
<feature type="transmembrane region" description="Helical" evidence="6">
    <location>
        <begin position="226"/>
        <end position="248"/>
    </location>
</feature>
<evidence type="ECO:0000259" key="7">
    <source>
        <dbReference type="Pfam" id="PF00324"/>
    </source>
</evidence>
<dbReference type="Gene3D" id="1.20.1740.10">
    <property type="entry name" value="Amino acid/polyamine transporter I"/>
    <property type="match status" value="1"/>
</dbReference>
<gene>
    <name evidence="9" type="ORF">Esi_0163_0060</name>
</gene>
<dbReference type="InParanoid" id="D7FM44"/>
<dbReference type="InterPro" id="IPR004842">
    <property type="entry name" value="SLC12A_fam"/>
</dbReference>
<keyword evidence="4 6" id="KW-0472">Membrane</keyword>
<evidence type="ECO:0000259" key="8">
    <source>
        <dbReference type="Pfam" id="PF03522"/>
    </source>
</evidence>
<reference evidence="9 10" key="1">
    <citation type="journal article" date="2010" name="Nature">
        <title>The Ectocarpus genome and the independent evolution of multicellularity in brown algae.</title>
        <authorList>
            <person name="Cock J.M."/>
            <person name="Sterck L."/>
            <person name="Rouze P."/>
            <person name="Scornet D."/>
            <person name="Allen A.E."/>
            <person name="Amoutzias G."/>
            <person name="Anthouard V."/>
            <person name="Artiguenave F."/>
            <person name="Aury J.M."/>
            <person name="Badger J.H."/>
            <person name="Beszteri B."/>
            <person name="Billiau K."/>
            <person name="Bonnet E."/>
            <person name="Bothwell J.H."/>
            <person name="Bowler C."/>
            <person name="Boyen C."/>
            <person name="Brownlee C."/>
            <person name="Carrano C.J."/>
            <person name="Charrier B."/>
            <person name="Cho G.Y."/>
            <person name="Coelho S.M."/>
            <person name="Collen J."/>
            <person name="Corre E."/>
            <person name="Da Silva C."/>
            <person name="Delage L."/>
            <person name="Delaroque N."/>
            <person name="Dittami S.M."/>
            <person name="Doulbeau S."/>
            <person name="Elias M."/>
            <person name="Farnham G."/>
            <person name="Gachon C.M."/>
            <person name="Gschloessl B."/>
            <person name="Heesch S."/>
            <person name="Jabbari K."/>
            <person name="Jubin C."/>
            <person name="Kawai H."/>
            <person name="Kimura K."/>
            <person name="Kloareg B."/>
            <person name="Kupper F.C."/>
            <person name="Lang D."/>
            <person name="Le Bail A."/>
            <person name="Leblanc C."/>
            <person name="Lerouge P."/>
            <person name="Lohr M."/>
            <person name="Lopez P.J."/>
            <person name="Martens C."/>
            <person name="Maumus F."/>
            <person name="Michel G."/>
            <person name="Miranda-Saavedra D."/>
            <person name="Morales J."/>
            <person name="Moreau H."/>
            <person name="Motomura T."/>
            <person name="Nagasato C."/>
            <person name="Napoli C.A."/>
            <person name="Nelson D.R."/>
            <person name="Nyvall-Collen P."/>
            <person name="Peters A.F."/>
            <person name="Pommier C."/>
            <person name="Potin P."/>
            <person name="Poulain J."/>
            <person name="Quesneville H."/>
            <person name="Read B."/>
            <person name="Rensing S.A."/>
            <person name="Ritter A."/>
            <person name="Rousvoal S."/>
            <person name="Samanta M."/>
            <person name="Samson G."/>
            <person name="Schroeder D.C."/>
            <person name="Segurens B."/>
            <person name="Strittmatter M."/>
            <person name="Tonon T."/>
            <person name="Tregear J.W."/>
            <person name="Valentin K."/>
            <person name="von Dassow P."/>
            <person name="Yamagishi T."/>
            <person name="Van de Peer Y."/>
            <person name="Wincker P."/>
        </authorList>
    </citation>
    <scope>NUCLEOTIDE SEQUENCE [LARGE SCALE GENOMIC DNA]</scope>
    <source>
        <strain evidence="10">Ec32 / CCAP1310/4</strain>
    </source>
</reference>
<dbReference type="GO" id="GO:0016020">
    <property type="term" value="C:membrane"/>
    <property type="evidence" value="ECO:0007669"/>
    <property type="project" value="UniProtKB-SubCell"/>
</dbReference>
<feature type="transmembrane region" description="Helical" evidence="6">
    <location>
        <begin position="289"/>
        <end position="307"/>
    </location>
</feature>
<proteinExistence type="predicted"/>
<dbReference type="Proteomes" id="UP000002630">
    <property type="component" value="Linkage Group LG02"/>
</dbReference>
<dbReference type="EMBL" id="FN649727">
    <property type="protein sequence ID" value="CBJ29869.1"/>
    <property type="molecule type" value="Genomic_DNA"/>
</dbReference>
<feature type="transmembrane region" description="Helical" evidence="6">
    <location>
        <begin position="328"/>
        <end position="345"/>
    </location>
</feature>
<feature type="transmembrane region" description="Helical" evidence="6">
    <location>
        <begin position="260"/>
        <end position="283"/>
    </location>
</feature>
<accession>D7FM44</accession>
<dbReference type="AlphaFoldDB" id="D7FM44"/>
<evidence type="ECO:0000256" key="1">
    <source>
        <dbReference type="ARBA" id="ARBA00004141"/>
    </source>
</evidence>
<dbReference type="eggNOG" id="KOG2082">
    <property type="taxonomic scope" value="Eukaryota"/>
</dbReference>
<feature type="domain" description="SLC12A transporter C-terminal" evidence="8">
    <location>
        <begin position="533"/>
        <end position="619"/>
    </location>
</feature>
<evidence type="ECO:0000256" key="3">
    <source>
        <dbReference type="ARBA" id="ARBA00022989"/>
    </source>
</evidence>
<feature type="domain" description="SLC12A transporter C-terminal" evidence="8">
    <location>
        <begin position="400"/>
        <end position="521"/>
    </location>
</feature>
<evidence type="ECO:0000256" key="5">
    <source>
        <dbReference type="SAM" id="MobiDB-lite"/>
    </source>
</evidence>
<evidence type="ECO:0000256" key="6">
    <source>
        <dbReference type="SAM" id="Phobius"/>
    </source>
</evidence>
<dbReference type="EMBL" id="FN648164">
    <property type="protein sequence ID" value="CBJ29869.1"/>
    <property type="molecule type" value="Genomic_DNA"/>
</dbReference>
<keyword evidence="10" id="KW-1185">Reference proteome</keyword>
<feature type="compositionally biased region" description="Acidic residues" evidence="5">
    <location>
        <begin position="654"/>
        <end position="664"/>
    </location>
</feature>
<dbReference type="Pfam" id="PF03522">
    <property type="entry name" value="SLC12"/>
    <property type="match status" value="2"/>
</dbReference>
<dbReference type="InterPro" id="IPR004841">
    <property type="entry name" value="AA-permease/SLC12A_dom"/>
</dbReference>
<dbReference type="OMA" id="ELNICKG"/>
<dbReference type="InterPro" id="IPR018491">
    <property type="entry name" value="SLC12_C"/>
</dbReference>
<dbReference type="GO" id="GO:0015377">
    <property type="term" value="F:chloride:monoatomic cation symporter activity"/>
    <property type="evidence" value="ECO:0007669"/>
    <property type="project" value="InterPro"/>
</dbReference>
<feature type="region of interest" description="Disordered" evidence="5">
    <location>
        <begin position="642"/>
        <end position="712"/>
    </location>
</feature>
<feature type="domain" description="Amino acid permease/ SLC12A" evidence="7">
    <location>
        <begin position="99"/>
        <end position="281"/>
    </location>
</feature>
<protein>
    <submittedName>
        <fullName evidence="9">Uncharacterized protein</fullName>
    </submittedName>
</protein>
<feature type="transmembrane region" description="Helical" evidence="6">
    <location>
        <begin position="151"/>
        <end position="171"/>
    </location>
</feature>
<keyword evidence="2 6" id="KW-0812">Transmembrane</keyword>
<name>D7FM44_ECTSI</name>
<evidence type="ECO:0000256" key="2">
    <source>
        <dbReference type="ARBA" id="ARBA00022692"/>
    </source>
</evidence>
<dbReference type="Pfam" id="PF00324">
    <property type="entry name" value="AA_permease"/>
    <property type="match status" value="1"/>
</dbReference>
<comment type="subcellular location">
    <subcellularLocation>
        <location evidence="1">Membrane</location>
        <topology evidence="1">Multi-pass membrane protein</topology>
    </subcellularLocation>
</comment>